<organism evidence="1 2">
    <name type="scientific">Desulfotruncus arcticus DSM 17038</name>
    <dbReference type="NCBI Taxonomy" id="1121424"/>
    <lineage>
        <taxon>Bacteria</taxon>
        <taxon>Bacillati</taxon>
        <taxon>Bacillota</taxon>
        <taxon>Clostridia</taxon>
        <taxon>Eubacteriales</taxon>
        <taxon>Desulfallaceae</taxon>
        <taxon>Desulfotruncus</taxon>
    </lineage>
</organism>
<evidence type="ECO:0000313" key="2">
    <source>
        <dbReference type="Proteomes" id="UP000199337"/>
    </source>
</evidence>
<sequence>MLFDLHYGYPAVILRNGVAGGEVIEIQNVNAALRILDSLEENRKRALKGLIQARVYYG</sequence>
<keyword evidence="2" id="KW-1185">Reference proteome</keyword>
<accession>A0A1I2RDB1</accession>
<gene>
    <name evidence="1" type="ORF">SAMN05660649_01512</name>
</gene>
<evidence type="ECO:0000313" key="1">
    <source>
        <dbReference type="EMBL" id="SFG38528.1"/>
    </source>
</evidence>
<reference evidence="2" key="1">
    <citation type="submission" date="2016-10" db="EMBL/GenBank/DDBJ databases">
        <authorList>
            <person name="Varghese N."/>
            <person name="Submissions S."/>
        </authorList>
    </citation>
    <scope>NUCLEOTIDE SEQUENCE [LARGE SCALE GENOMIC DNA]</scope>
    <source>
        <strain evidence="2">DSM 17038</strain>
    </source>
</reference>
<dbReference type="EMBL" id="FOOX01000004">
    <property type="protein sequence ID" value="SFG38528.1"/>
    <property type="molecule type" value="Genomic_DNA"/>
</dbReference>
<proteinExistence type="predicted"/>
<dbReference type="Proteomes" id="UP000199337">
    <property type="component" value="Unassembled WGS sequence"/>
</dbReference>
<name>A0A1I2RDB1_9FIRM</name>
<dbReference type="AlphaFoldDB" id="A0A1I2RDB1"/>
<protein>
    <submittedName>
        <fullName evidence="1">Uncharacterized protein</fullName>
    </submittedName>
</protein>